<evidence type="ECO:0000313" key="2">
    <source>
        <dbReference type="EMBL" id="KAF5401357.1"/>
    </source>
</evidence>
<feature type="region of interest" description="Disordered" evidence="1">
    <location>
        <begin position="1456"/>
        <end position="1482"/>
    </location>
</feature>
<keyword evidence="3" id="KW-1185">Reference proteome</keyword>
<evidence type="ECO:0000313" key="3">
    <source>
        <dbReference type="Proteomes" id="UP000748531"/>
    </source>
</evidence>
<feature type="compositionally biased region" description="Polar residues" evidence="1">
    <location>
        <begin position="640"/>
        <end position="655"/>
    </location>
</feature>
<feature type="region of interest" description="Disordered" evidence="1">
    <location>
        <begin position="638"/>
        <end position="659"/>
    </location>
</feature>
<reference evidence="2" key="1">
    <citation type="submission" date="2019-05" db="EMBL/GenBank/DDBJ databases">
        <title>Annotation for the trematode Paragonimus heterotremus.</title>
        <authorList>
            <person name="Choi Y.-J."/>
        </authorList>
    </citation>
    <scope>NUCLEOTIDE SEQUENCE</scope>
    <source>
        <strain evidence="2">LC</strain>
    </source>
</reference>
<feature type="compositionally biased region" description="Acidic residues" evidence="1">
    <location>
        <begin position="1306"/>
        <end position="1318"/>
    </location>
</feature>
<organism evidence="2 3">
    <name type="scientific">Paragonimus heterotremus</name>
    <dbReference type="NCBI Taxonomy" id="100268"/>
    <lineage>
        <taxon>Eukaryota</taxon>
        <taxon>Metazoa</taxon>
        <taxon>Spiralia</taxon>
        <taxon>Lophotrochozoa</taxon>
        <taxon>Platyhelminthes</taxon>
        <taxon>Trematoda</taxon>
        <taxon>Digenea</taxon>
        <taxon>Plagiorchiida</taxon>
        <taxon>Troglotremata</taxon>
        <taxon>Troglotrematidae</taxon>
        <taxon>Paragonimus</taxon>
    </lineage>
</organism>
<comment type="caution">
    <text evidence="2">The sequence shown here is derived from an EMBL/GenBank/DDBJ whole genome shotgun (WGS) entry which is preliminary data.</text>
</comment>
<dbReference type="OrthoDB" id="6288609at2759"/>
<name>A0A8J4SPN5_9TREM</name>
<gene>
    <name evidence="2" type="ORF">PHET_05547</name>
</gene>
<feature type="region of interest" description="Disordered" evidence="1">
    <location>
        <begin position="1067"/>
        <end position="1102"/>
    </location>
</feature>
<proteinExistence type="predicted"/>
<sequence>MNNESFQNQIREVGRNSNSCETHISTLDCGGDRHRTSRNHGDKTTHACVKACVKAKRVYNLSSSAGVTETLKPVQLNKSLCALRAFEDDSKTRISSNPYEPVVENNSTDHNKLKSSAEKVGEEKISVNSSRHTCTSSACSHRHPSVYLPPAVPLLYPTDKVACKVVSTTNRSGNFSTISAQSKQEVGNETNTTNTSNSNSFGVVITTNLDSNCSLPYSCNVPQQFILPNPYVHIHQLGGLHSRYYNKQANTLGKLLHKQSGSFDNVSPDAQSPPQQTRRYVTELKLNLCKGRAHRVTQNWNSMANDRDSPLGGRNDTVDSDVAPVKAILCRAAPCDKAQEKDIPEIGSSEQKPIYQVPQYDATSCASVTRPTYMPCPSMSEQLSHPDFRVNTDVSATIHSSVLQQSSHPKNELKYAFASTVGAQTISPQLHQPCYKQEPGITYLAEQLEWKKTPHVYMMEQKQPSPSFISGTPTDSHQGRNLSLDTTIPPLTATSPRWPLLNPANMELNELVKDVSLHNFQTVLNGAQRELGYDDTSGMSACTCMRSSVEEEPSVRTFGDCLSSATVISPLAGKTSRGTQSEQINQVKIVRDMQIQAGPFDDHEVQTTLSQKSNEVTTQKVTEFNVNKTVQNIKGLHNLTPRSQVPSPNGLNSKPSTDRDVRYHVCRIPRDELQSGESASLVTGSPSTFLVLAQANVNDQLLSNSRQTEEEATVGAGDHILVGSSKISHSSLSAANRYWDETSCSKTIYHVVRENVKASKQQIKRGELEACKTGGEEHNQLKEKSVAVHDTVKVTANQDDDGKGDRVDRGYLATNSIIKTEMQMKEASPTMQPSRIPTLTAHNNRALKPSQESVIREQATFSILPSEDIVLVEGGSTPVSLRKFSLESCNENYFGEQPAPTTTTTTRDLNQVFLNHPFTKPEKYLSEKCAETTHPMGCCKSDECECSMSDSSSESRTYQCDCCQPSVDVTNEALKYANNVFDKSLWQQQKRIGQKYDNVEGKSITIQNKYYPKDHVCDIVYDPSFTVSAKQSTGCCQHSEGEVDESTGPCSTCSGSSPCETSCSRSVPREPSHTACEAGHTTCTKNKNHMGTIHNEKSPPGYSNMEANARELLSKPTETNNFTTAKQSPQLALSFSNQPTQPDSDMTPSTITGDHMRLREESAWKQRPVSKPVIKETQGRVEGVQVKDMSTRDKHRLTEPIQGGLSVDKTSEEQEWVETKKRIQQRLKGSPHLDTLFNLVGEKEKRNILQRWLLEQVAYSTKKHLVRPGPNSAIANQQYGESKTYEENSDTECSCSKCRNPRSVDSGEEVFSDNETEDSQTNSSVLAGESSLGRCNPLQTKMLVETPRTKNRPTTTTVGEKYGYSQQSPIAHGDTCYQWGKHPAASGQQGLNKSRPLRSTSEGPRYILNETRRESPECTRIHKRASCSVGRARLADRIIPGEVEKLEELKEKPLMLSPTADDDYGPTPNRYTTSYDRPVRKGMVTDGGEALSLVNRTSPKEPFQYDTCRPQAGPTHGLIGKSIYSSRNMRPAWSNRIQKPSPAMPHTGTPGKPEEKILSNLRNPQATSRLMSNMGFALNLGTTYEVQKVFEVSQYDDLVKSHLNAADRRIKAVGLKNGCDIKIIGPITSNEHPSNRNKISYQCQISAPTEDRIWKCINFLKETFPNSFLRSSWRA</sequence>
<dbReference type="Proteomes" id="UP000748531">
    <property type="component" value="Unassembled WGS sequence"/>
</dbReference>
<feature type="region of interest" description="Disordered" evidence="1">
    <location>
        <begin position="1268"/>
        <end position="1331"/>
    </location>
</feature>
<feature type="region of interest" description="Disordered" evidence="1">
    <location>
        <begin position="1120"/>
        <end position="1148"/>
    </location>
</feature>
<dbReference type="EMBL" id="LUCH01002532">
    <property type="protein sequence ID" value="KAF5401357.1"/>
    <property type="molecule type" value="Genomic_DNA"/>
</dbReference>
<accession>A0A8J4SPN5</accession>
<evidence type="ECO:0000256" key="1">
    <source>
        <dbReference type="SAM" id="MobiDB-lite"/>
    </source>
</evidence>
<feature type="compositionally biased region" description="Polar residues" evidence="1">
    <location>
        <begin position="1386"/>
        <end position="1402"/>
    </location>
</feature>
<feature type="region of interest" description="Disordered" evidence="1">
    <location>
        <begin position="1383"/>
        <end position="1402"/>
    </location>
</feature>
<protein>
    <submittedName>
        <fullName evidence="2">Uncharacterized protein</fullName>
    </submittedName>
</protein>